<dbReference type="CDD" id="cd00761">
    <property type="entry name" value="Glyco_tranf_GTA_type"/>
    <property type="match status" value="1"/>
</dbReference>
<dbReference type="PANTHER" id="PTHR43646:SF6">
    <property type="entry name" value="PRE-MYCOFACTOCIN GLYCOSYLTRANSFERASE"/>
    <property type="match status" value="1"/>
</dbReference>
<dbReference type="EMBL" id="ACYY01000002">
    <property type="protein sequence ID" value="EEW26713.1"/>
    <property type="molecule type" value="Genomic_DNA"/>
</dbReference>
<dbReference type="InterPro" id="IPR029044">
    <property type="entry name" value="Nucleotide-diphossugar_trans"/>
</dbReference>
<sequence>MQGSSVKPQTVDAVVIGRNEGARLRDCLASLAGQVRRLVYVDSGSTDGSADLARGFSAQVVVLDRRQPFTAARARNAGLAQLAADPPQFVQFVDGDCTLDAGWLAKAVAFLADQPKVVVVCGRRRERFPQVSVYNRLIDAEWDTPVGEARACGGDALMRFDAVQAAGGYRAGLIAGEEPEMCLRLRRAGGVIWRLEAEMTLHDAGITSVRQWWQRSRRAGHAFAEGAALHGAGPEAHWVRETRRALLWGAVLPLGVATVAVLADPGALWLLVAWPMQVVRLAFRDGAGLHAWQAAFFSVLGKLPEAQGVLGYHAGQVFRRRAKLIEYK</sequence>
<dbReference type="STRING" id="371731.Rsw2DRAFT_0516"/>
<organism evidence="2 3">
    <name type="scientific">Rhodobacter ferrooxidans</name>
    <dbReference type="NCBI Taxonomy" id="371731"/>
    <lineage>
        <taxon>Bacteria</taxon>
        <taxon>Pseudomonadati</taxon>
        <taxon>Pseudomonadota</taxon>
        <taxon>Alphaproteobacteria</taxon>
        <taxon>Rhodobacterales</taxon>
        <taxon>Rhodobacter group</taxon>
        <taxon>Rhodobacter</taxon>
    </lineage>
</organism>
<proteinExistence type="predicted"/>
<dbReference type="InterPro" id="IPR001173">
    <property type="entry name" value="Glyco_trans_2-like"/>
</dbReference>
<dbReference type="PANTHER" id="PTHR43646">
    <property type="entry name" value="GLYCOSYLTRANSFERASE"/>
    <property type="match status" value="1"/>
</dbReference>
<dbReference type="SUPFAM" id="SSF53448">
    <property type="entry name" value="Nucleotide-diphospho-sugar transferases"/>
    <property type="match status" value="1"/>
</dbReference>
<dbReference type="OrthoDB" id="8416156at2"/>
<dbReference type="RefSeq" id="WP_008027755.1">
    <property type="nucleotide sequence ID" value="NZ_ACYY01000002.1"/>
</dbReference>
<comment type="caution">
    <text evidence="2">The sequence shown here is derived from an EMBL/GenBank/DDBJ whole genome shotgun (WGS) entry which is preliminary data.</text>
</comment>
<dbReference type="Proteomes" id="UP000010121">
    <property type="component" value="Unassembled WGS sequence"/>
</dbReference>
<dbReference type="GO" id="GO:0016740">
    <property type="term" value="F:transferase activity"/>
    <property type="evidence" value="ECO:0007669"/>
    <property type="project" value="UniProtKB-KW"/>
</dbReference>
<accession>C8RXI8</accession>
<keyword evidence="2" id="KW-0808">Transferase</keyword>
<feature type="domain" description="Glycosyltransferase 2-like" evidence="1">
    <location>
        <begin position="14"/>
        <end position="126"/>
    </location>
</feature>
<dbReference type="Pfam" id="PF00535">
    <property type="entry name" value="Glycos_transf_2"/>
    <property type="match status" value="1"/>
</dbReference>
<dbReference type="AlphaFoldDB" id="C8RXI8"/>
<gene>
    <name evidence="2" type="ORF">Rsw2DRAFT_0516</name>
</gene>
<dbReference type="eggNOG" id="COG1215">
    <property type="taxonomic scope" value="Bacteria"/>
</dbReference>
<keyword evidence="3" id="KW-1185">Reference proteome</keyword>
<name>C8RXI8_9RHOB</name>
<dbReference type="Gene3D" id="3.90.550.10">
    <property type="entry name" value="Spore Coat Polysaccharide Biosynthesis Protein SpsA, Chain A"/>
    <property type="match status" value="1"/>
</dbReference>
<evidence type="ECO:0000313" key="3">
    <source>
        <dbReference type="Proteomes" id="UP000010121"/>
    </source>
</evidence>
<evidence type="ECO:0000259" key="1">
    <source>
        <dbReference type="Pfam" id="PF00535"/>
    </source>
</evidence>
<evidence type="ECO:0000313" key="2">
    <source>
        <dbReference type="EMBL" id="EEW26713.1"/>
    </source>
</evidence>
<protein>
    <submittedName>
        <fullName evidence="2">Glycosyl transferase family 2</fullName>
    </submittedName>
</protein>
<reference evidence="2 3" key="1">
    <citation type="submission" date="2009-08" db="EMBL/GenBank/DDBJ databases">
        <title>The draft genome of Rhodobacter sp. SW2.</title>
        <authorList>
            <consortium name="US DOE Joint Genome Institute (JGI-PGF)"/>
            <person name="Lucas S."/>
            <person name="Copeland A."/>
            <person name="Lapidus A."/>
            <person name="Glavina del Rio T."/>
            <person name="Tice H."/>
            <person name="Bruce D."/>
            <person name="Goodwin L."/>
            <person name="Pitluck S."/>
            <person name="Larimer F."/>
            <person name="Land M.L."/>
            <person name="Hauser L."/>
            <person name="Emerson D."/>
        </authorList>
    </citation>
    <scope>NUCLEOTIDE SEQUENCE [LARGE SCALE GENOMIC DNA]</scope>
    <source>
        <strain evidence="2 3">SW2</strain>
    </source>
</reference>